<gene>
    <name evidence="3" type="ORF">CLAC_02520</name>
</gene>
<keyword evidence="2" id="KW-0472">Membrane</keyword>
<proteinExistence type="predicted"/>
<dbReference type="STRING" id="1408189.CLAC_02520"/>
<evidence type="ECO:0000313" key="4">
    <source>
        <dbReference type="Proteomes" id="UP000058446"/>
    </source>
</evidence>
<feature type="transmembrane region" description="Helical" evidence="2">
    <location>
        <begin position="12"/>
        <end position="34"/>
    </location>
</feature>
<dbReference type="OrthoDB" id="4423088at2"/>
<dbReference type="Proteomes" id="UP000058446">
    <property type="component" value="Chromosome"/>
</dbReference>
<protein>
    <recommendedName>
        <fullName evidence="5">Serine/threonine protein kinase</fullName>
    </recommendedName>
</protein>
<feature type="compositionally biased region" description="Low complexity" evidence="1">
    <location>
        <begin position="55"/>
        <end position="74"/>
    </location>
</feature>
<sequence length="228" mass="23732">MSANDNPSRPITIAIATVATLLVLVIGVAVGLSLQTDNGPQRQEMPGASAPSTGSSTDSQPQRSSSSSTSPSTETTEETSRRTPSPTKGTSEKSTTTTENSQSESSSTSARSTTPTKGIQDFGTGRDDLDGLGFIGTKARCNPGDRAFAVLATEAGTVAAACENRSGDKYYRSDAPSGSLSTEIIVDEEDRIVARNGSYKYQMSPEGLLVTKDNNPIEKQPAASWGTA</sequence>
<evidence type="ECO:0000256" key="2">
    <source>
        <dbReference type="SAM" id="Phobius"/>
    </source>
</evidence>
<evidence type="ECO:0000313" key="3">
    <source>
        <dbReference type="EMBL" id="ALA68410.1"/>
    </source>
</evidence>
<keyword evidence="2" id="KW-0812">Transmembrane</keyword>
<dbReference type="AlphaFoldDB" id="A0A0K2H2Y4"/>
<dbReference type="EMBL" id="CP006841">
    <property type="protein sequence ID" value="ALA68410.1"/>
    <property type="molecule type" value="Genomic_DNA"/>
</dbReference>
<name>A0A0K2H2Y4_9CORY</name>
<evidence type="ECO:0000256" key="1">
    <source>
        <dbReference type="SAM" id="MobiDB-lite"/>
    </source>
</evidence>
<keyword evidence="2" id="KW-1133">Transmembrane helix</keyword>
<organism evidence="3 4">
    <name type="scientific">Corynebacterium lactis RW2-5</name>
    <dbReference type="NCBI Taxonomy" id="1408189"/>
    <lineage>
        <taxon>Bacteria</taxon>
        <taxon>Bacillati</taxon>
        <taxon>Actinomycetota</taxon>
        <taxon>Actinomycetes</taxon>
        <taxon>Mycobacteriales</taxon>
        <taxon>Corynebacteriaceae</taxon>
        <taxon>Corynebacterium</taxon>
    </lineage>
</organism>
<reference evidence="3 4" key="1">
    <citation type="submission" date="2013-10" db="EMBL/GenBank/DDBJ databases">
        <title>Complete genome sequence of Corynebacterium lactis DSM 45799(T), isolated from raw cow milk.</title>
        <authorList>
            <person name="Ruckert C."/>
            <person name="Albersmeier A."/>
            <person name="Lipski A."/>
            <person name="Kalinowski J."/>
        </authorList>
    </citation>
    <scope>NUCLEOTIDE SEQUENCE [LARGE SCALE GENOMIC DNA]</scope>
    <source>
        <strain evidence="3 4">RW2-5</strain>
    </source>
</reference>
<feature type="region of interest" description="Disordered" evidence="1">
    <location>
        <begin position="36"/>
        <end position="127"/>
    </location>
</feature>
<dbReference type="PATRIC" id="fig|1408189.4.peg.500"/>
<accession>A0A0K2H2Y4</accession>
<keyword evidence="4" id="KW-1185">Reference proteome</keyword>
<evidence type="ECO:0008006" key="5">
    <source>
        <dbReference type="Google" id="ProtNLM"/>
    </source>
</evidence>
<dbReference type="KEGG" id="clw:CLAC_02520"/>
<feature type="compositionally biased region" description="Low complexity" evidence="1">
    <location>
        <begin position="82"/>
        <end position="117"/>
    </location>
</feature>
<dbReference type="RefSeq" id="WP_053411551.1">
    <property type="nucleotide sequence ID" value="NZ_CP006841.1"/>
</dbReference>